<dbReference type="EMBL" id="JAGDFM010000102">
    <property type="protein sequence ID" value="KAG7386328.1"/>
    <property type="molecule type" value="Genomic_DNA"/>
</dbReference>
<name>A0A8T1W1B9_9STRA</name>
<evidence type="ECO:0000256" key="2">
    <source>
        <dbReference type="SAM" id="SignalP"/>
    </source>
</evidence>
<dbReference type="Proteomes" id="UP000694044">
    <property type="component" value="Unassembled WGS sequence"/>
</dbReference>
<feature type="region of interest" description="Disordered" evidence="1">
    <location>
        <begin position="84"/>
        <end position="222"/>
    </location>
</feature>
<sequence>MKLLHHLLASAVCMAALVDTTASTASAQVVDPSYSGSGSDAAAPKFLRGPDDSEAATGPDESDVDSVLALGLEFEAVDIGLAVDVDESDGDSEQAPGPDESEEDSEFVNSDDPFVVEPEQTDPDELDTLSDTRRLTGPTEVDPPAKLAQKAATPAKPAKTTHKPATPKLATPKPATSKPVTTAKSPQASKPTRTHSPTTATPTETPTATPATESTETSAPAV</sequence>
<feature type="compositionally biased region" description="Low complexity" evidence="1">
    <location>
        <begin position="144"/>
        <end position="179"/>
    </location>
</feature>
<evidence type="ECO:0008006" key="5">
    <source>
        <dbReference type="Google" id="ProtNLM"/>
    </source>
</evidence>
<evidence type="ECO:0000313" key="3">
    <source>
        <dbReference type="EMBL" id="KAG7386328.1"/>
    </source>
</evidence>
<organism evidence="3 4">
    <name type="scientific">Phytophthora pseudosyringae</name>
    <dbReference type="NCBI Taxonomy" id="221518"/>
    <lineage>
        <taxon>Eukaryota</taxon>
        <taxon>Sar</taxon>
        <taxon>Stramenopiles</taxon>
        <taxon>Oomycota</taxon>
        <taxon>Peronosporomycetes</taxon>
        <taxon>Peronosporales</taxon>
        <taxon>Peronosporaceae</taxon>
        <taxon>Phytophthora</taxon>
    </lineage>
</organism>
<feature type="signal peptide" evidence="2">
    <location>
        <begin position="1"/>
        <end position="27"/>
    </location>
</feature>
<dbReference type="AlphaFoldDB" id="A0A8T1W1B9"/>
<feature type="compositionally biased region" description="Acidic residues" evidence="1">
    <location>
        <begin position="119"/>
        <end position="128"/>
    </location>
</feature>
<evidence type="ECO:0000313" key="4">
    <source>
        <dbReference type="Proteomes" id="UP000694044"/>
    </source>
</evidence>
<protein>
    <recommendedName>
        <fullName evidence="5">RxLR effector protein</fullName>
    </recommendedName>
</protein>
<feature type="chain" id="PRO_5035944292" description="RxLR effector protein" evidence="2">
    <location>
        <begin position="28"/>
        <end position="222"/>
    </location>
</feature>
<feature type="compositionally biased region" description="Low complexity" evidence="1">
    <location>
        <begin position="196"/>
        <end position="222"/>
    </location>
</feature>
<comment type="caution">
    <text evidence="3">The sequence shown here is derived from an EMBL/GenBank/DDBJ whole genome shotgun (WGS) entry which is preliminary data.</text>
</comment>
<evidence type="ECO:0000256" key="1">
    <source>
        <dbReference type="SAM" id="MobiDB-lite"/>
    </source>
</evidence>
<gene>
    <name evidence="3" type="ORF">PHYPSEUDO_000363</name>
</gene>
<feature type="region of interest" description="Disordered" evidence="1">
    <location>
        <begin position="31"/>
        <end position="63"/>
    </location>
</feature>
<proteinExistence type="predicted"/>
<keyword evidence="4" id="KW-1185">Reference proteome</keyword>
<accession>A0A8T1W1B9</accession>
<dbReference type="OrthoDB" id="128152at2759"/>
<reference evidence="3" key="1">
    <citation type="submission" date="2021-02" db="EMBL/GenBank/DDBJ databases">
        <authorList>
            <person name="Palmer J.M."/>
        </authorList>
    </citation>
    <scope>NUCLEOTIDE SEQUENCE</scope>
    <source>
        <strain evidence="3">SCRP734</strain>
    </source>
</reference>
<feature type="compositionally biased region" description="Polar residues" evidence="1">
    <location>
        <begin position="180"/>
        <end position="195"/>
    </location>
</feature>
<keyword evidence="2" id="KW-0732">Signal</keyword>